<feature type="region of interest" description="Disordered" evidence="1">
    <location>
        <begin position="481"/>
        <end position="504"/>
    </location>
</feature>
<reference evidence="2 3" key="1">
    <citation type="journal article" date="2017" name="Curr. Biol.">
        <title>Genome architecture and evolution of a unichromosomal asexual nematode.</title>
        <authorList>
            <person name="Fradin H."/>
            <person name="Zegar C."/>
            <person name="Gutwein M."/>
            <person name="Lucas J."/>
            <person name="Kovtun M."/>
            <person name="Corcoran D."/>
            <person name="Baugh L.R."/>
            <person name="Kiontke K."/>
            <person name="Gunsalus K."/>
            <person name="Fitch D.H."/>
            <person name="Piano F."/>
        </authorList>
    </citation>
    <scope>NUCLEOTIDE SEQUENCE [LARGE SCALE GENOMIC DNA]</scope>
    <source>
        <strain evidence="2">PF1309</strain>
    </source>
</reference>
<evidence type="ECO:0000313" key="3">
    <source>
        <dbReference type="Proteomes" id="UP000218231"/>
    </source>
</evidence>
<organism evidence="2 3">
    <name type="scientific">Diploscapter pachys</name>
    <dbReference type="NCBI Taxonomy" id="2018661"/>
    <lineage>
        <taxon>Eukaryota</taxon>
        <taxon>Metazoa</taxon>
        <taxon>Ecdysozoa</taxon>
        <taxon>Nematoda</taxon>
        <taxon>Chromadorea</taxon>
        <taxon>Rhabditida</taxon>
        <taxon>Rhabditina</taxon>
        <taxon>Rhabditomorpha</taxon>
        <taxon>Rhabditoidea</taxon>
        <taxon>Rhabditidae</taxon>
        <taxon>Diploscapter</taxon>
    </lineage>
</organism>
<dbReference type="STRING" id="2018661.A0A2A2LL39"/>
<accession>A0A2A2LL39</accession>
<feature type="compositionally biased region" description="Basic and acidic residues" evidence="1">
    <location>
        <begin position="382"/>
        <end position="392"/>
    </location>
</feature>
<keyword evidence="3" id="KW-1185">Reference proteome</keyword>
<feature type="region of interest" description="Disordered" evidence="1">
    <location>
        <begin position="254"/>
        <end position="277"/>
    </location>
</feature>
<comment type="caution">
    <text evidence="2">The sequence shown here is derived from an EMBL/GenBank/DDBJ whole genome shotgun (WGS) entry which is preliminary data.</text>
</comment>
<evidence type="ECO:0000256" key="1">
    <source>
        <dbReference type="SAM" id="MobiDB-lite"/>
    </source>
</evidence>
<feature type="compositionally biased region" description="Basic and acidic residues" evidence="1">
    <location>
        <begin position="399"/>
        <end position="435"/>
    </location>
</feature>
<feature type="region of interest" description="Disordered" evidence="1">
    <location>
        <begin position="207"/>
        <end position="227"/>
    </location>
</feature>
<feature type="compositionally biased region" description="Acidic residues" evidence="1">
    <location>
        <begin position="305"/>
        <end position="315"/>
    </location>
</feature>
<sequence length="504" mass="59029">MMHWFKDSDWIDERDRRHISVGQMNDMYKHFHAMYSETFFDTASNHRLCEDAIQALKSTHISGKPLFLHNYVMLLRETYSHAHYNIFDLLCDDRRTVRLRFWQHIVLIYRVVLHKSNKAWSSISGTAKACANRLTILLHFASLYSIYKDVAHSAFIAELTDEADRIVCGTQENRTPSEREQIREYLEAIHMIYKLRHVQRRRSFLQRGDEDDVRERTRSAASEEGNQLRSNALGEIMAETSDDDKLMRELEEYKKEREEEKARKAAARAQKPSSSSLNTVQIEIEQMKTLNTIGKEWTEMQSAKEDEEEKIDDGESSNSTASTVYLPQGQSELFRSVADEIKQKFERQKEEDDDESEVPKLILPSNDNRSGLMRTRSWQPRSRMEGRKRTDELQLSMRLVEKSKDEIKESDEEKKSSEERTKQLERQSTVDRPEEATDDVDTQQTSEDEPNLGQFSRRYAIRRRSAPVVISLKESNALNETAVQNQRRPSRMLTTELESIQESR</sequence>
<feature type="compositionally biased region" description="Basic and acidic residues" evidence="1">
    <location>
        <begin position="337"/>
        <end position="350"/>
    </location>
</feature>
<dbReference type="OrthoDB" id="5869492at2759"/>
<dbReference type="EMBL" id="LIAE01006616">
    <property type="protein sequence ID" value="PAV86951.1"/>
    <property type="molecule type" value="Genomic_DNA"/>
</dbReference>
<feature type="region of interest" description="Disordered" evidence="1">
    <location>
        <begin position="300"/>
        <end position="459"/>
    </location>
</feature>
<proteinExistence type="predicted"/>
<protein>
    <submittedName>
        <fullName evidence="2">Uncharacterized protein</fullName>
    </submittedName>
</protein>
<feature type="compositionally biased region" description="Acidic residues" evidence="1">
    <location>
        <begin position="436"/>
        <end position="450"/>
    </location>
</feature>
<feature type="compositionally biased region" description="Polar residues" evidence="1">
    <location>
        <begin position="316"/>
        <end position="333"/>
    </location>
</feature>
<evidence type="ECO:0000313" key="2">
    <source>
        <dbReference type="EMBL" id="PAV86951.1"/>
    </source>
</evidence>
<feature type="compositionally biased region" description="Basic and acidic residues" evidence="1">
    <location>
        <begin position="254"/>
        <end position="263"/>
    </location>
</feature>
<dbReference type="AlphaFoldDB" id="A0A2A2LL39"/>
<gene>
    <name evidence="2" type="ORF">WR25_25619</name>
</gene>
<dbReference type="Proteomes" id="UP000218231">
    <property type="component" value="Unassembled WGS sequence"/>
</dbReference>
<name>A0A2A2LL39_9BILA</name>